<evidence type="ECO:0008006" key="3">
    <source>
        <dbReference type="Google" id="ProtNLM"/>
    </source>
</evidence>
<protein>
    <recommendedName>
        <fullName evidence="3">Cthe-2314-like HEPN domain-containing protein</fullName>
    </recommendedName>
</protein>
<proteinExistence type="predicted"/>
<sequence length="253" mass="28547">MKPVDPLKSIVTDDWRLQTFAHLAEDWMSPWSGQISSKGTRITVSSVISLTKKKQLTIPLPNASALLLNSAAAAFVAARKIRDQSGIDKTLHSEVNFSSDEEAFDYIERMMESILLAFTALEAFANEAIPADYFYARHHRSEVVLEAASKQTIERHTSLDEKLTNVLPEVLKCSSPKGGRCWHGYTKLKRARDRIVHMKTEDRRSSGSEIDTVWKAIVLAPAPHVAAKAVIDYFVRNMDEKPYWHSKFPYSTP</sequence>
<dbReference type="AlphaFoldDB" id="A0A4Q7D415"/>
<gene>
    <name evidence="1" type="ORF">EUX57_02200</name>
</gene>
<dbReference type="EMBL" id="SGFE01000002">
    <property type="protein sequence ID" value="RZI33576.1"/>
    <property type="molecule type" value="Genomic_DNA"/>
</dbReference>
<dbReference type="RefSeq" id="WP_130137957.1">
    <property type="nucleotide sequence ID" value="NZ_SGFE01000002.1"/>
</dbReference>
<organism evidence="1 2">
    <name type="scientific">Pseudomonas orientalis</name>
    <dbReference type="NCBI Taxonomy" id="76758"/>
    <lineage>
        <taxon>Bacteria</taxon>
        <taxon>Pseudomonadati</taxon>
        <taxon>Pseudomonadota</taxon>
        <taxon>Gammaproteobacteria</taxon>
        <taxon>Pseudomonadales</taxon>
        <taxon>Pseudomonadaceae</taxon>
        <taxon>Pseudomonas</taxon>
    </lineage>
</organism>
<reference evidence="1 2" key="1">
    <citation type="submission" date="2019-02" db="EMBL/GenBank/DDBJ databases">
        <title>Pseudomonas spp from wheat grain.</title>
        <authorList>
            <person name="Cho G.-S."/>
            <person name="Franz C.M.A.P."/>
        </authorList>
    </citation>
    <scope>NUCLEOTIDE SEQUENCE [LARGE SCALE GENOMIC DNA]</scope>
    <source>
        <strain evidence="1 2">133NRW</strain>
    </source>
</reference>
<evidence type="ECO:0000313" key="2">
    <source>
        <dbReference type="Proteomes" id="UP000293369"/>
    </source>
</evidence>
<evidence type="ECO:0000313" key="1">
    <source>
        <dbReference type="EMBL" id="RZI33576.1"/>
    </source>
</evidence>
<name>A0A4Q7D415_9PSED</name>
<comment type="caution">
    <text evidence="1">The sequence shown here is derived from an EMBL/GenBank/DDBJ whole genome shotgun (WGS) entry which is preliminary data.</text>
</comment>
<dbReference type="Proteomes" id="UP000293369">
    <property type="component" value="Unassembled WGS sequence"/>
</dbReference>
<accession>A0A4Q7D415</accession>